<dbReference type="NCBIfam" id="NF006521">
    <property type="entry name" value="PRK08965.1-5"/>
    <property type="match status" value="1"/>
</dbReference>
<evidence type="ECO:0000256" key="4">
    <source>
        <dbReference type="ARBA" id="ARBA00022692"/>
    </source>
</evidence>
<dbReference type="AlphaFoldDB" id="C7MG66"/>
<dbReference type="Proteomes" id="UP000001919">
    <property type="component" value="Chromosome"/>
</dbReference>
<dbReference type="STRING" id="446465.Bfae_25170"/>
<dbReference type="eggNOG" id="COG1863">
    <property type="taxonomic scope" value="Bacteria"/>
</dbReference>
<reference evidence="8 9" key="1">
    <citation type="journal article" date="2009" name="Stand. Genomic Sci.">
        <title>Complete genome sequence of Brachybacterium faecium type strain (Schefferle 6-10).</title>
        <authorList>
            <person name="Lapidus A."/>
            <person name="Pukall R."/>
            <person name="Labuttii K."/>
            <person name="Copeland A."/>
            <person name="Del Rio T.G."/>
            <person name="Nolan M."/>
            <person name="Chen F."/>
            <person name="Lucas S."/>
            <person name="Tice H."/>
            <person name="Cheng J.F."/>
            <person name="Bruce D."/>
            <person name="Goodwin L."/>
            <person name="Pitluck S."/>
            <person name="Rohde M."/>
            <person name="Goker M."/>
            <person name="Pati A."/>
            <person name="Ivanova N."/>
            <person name="Mavrommatis K."/>
            <person name="Chen A."/>
            <person name="Palaniappan K."/>
            <person name="D'haeseleer P."/>
            <person name="Chain P."/>
            <person name="Bristow J."/>
            <person name="Eisen J.A."/>
            <person name="Markowitz V."/>
            <person name="Hugenholtz P."/>
            <person name="Kyrpides N.C."/>
            <person name="Klenk H.P."/>
        </authorList>
    </citation>
    <scope>NUCLEOTIDE SEQUENCE [LARGE SCALE GENOMIC DNA]</scope>
    <source>
        <strain evidence="9">ATCC 43885 / DSM 4810 / JCM 11609 / LMG 19847 / NBRC 14762 / NCIMB 9860 / 6-10</strain>
    </source>
</reference>
<accession>C7MG66</accession>
<dbReference type="Pfam" id="PF01899">
    <property type="entry name" value="MNHE"/>
    <property type="match status" value="1"/>
</dbReference>
<feature type="transmembrane region" description="Helical" evidence="7">
    <location>
        <begin position="36"/>
        <end position="54"/>
    </location>
</feature>
<evidence type="ECO:0000256" key="7">
    <source>
        <dbReference type="SAM" id="Phobius"/>
    </source>
</evidence>
<dbReference type="OrthoDB" id="3556991at2"/>
<organism evidence="8 9">
    <name type="scientific">Brachybacterium faecium (strain ATCC 43885 / DSM 4810 / JCM 11609 / LMG 19847 / NBRC 14762 / NCIMB 9860 / 6-10)</name>
    <dbReference type="NCBI Taxonomy" id="446465"/>
    <lineage>
        <taxon>Bacteria</taxon>
        <taxon>Bacillati</taxon>
        <taxon>Actinomycetota</taxon>
        <taxon>Actinomycetes</taxon>
        <taxon>Micrococcales</taxon>
        <taxon>Dermabacteraceae</taxon>
        <taxon>Brachybacterium</taxon>
    </lineage>
</organism>
<keyword evidence="6 7" id="KW-0472">Membrane</keyword>
<gene>
    <name evidence="8" type="ordered locus">Bfae_25170</name>
</gene>
<dbReference type="InterPro" id="IPR002758">
    <property type="entry name" value="Cation_antiport_E"/>
</dbReference>
<sequence length="180" mass="20093">MRTVRRFGELRHSWLWMLCSVALWCLLWGGVDLKNVLGGIVVALVVFVLFPMPPTGHELTLRPVRFTLFVLRFLADCTISAVQVGYFALRPGPQPPSSVIAVKMASRSDFFLTFTGVLCTLIPGSVVVEAQRATGLLFLHTFNAGTPEAVERARQDVRAQEERLLWALGRREVLEEAGLR</sequence>
<comment type="similarity">
    <text evidence="2">Belongs to the CPA3 antiporters (TC 2.A.63) subunit E family.</text>
</comment>
<evidence type="ECO:0000256" key="6">
    <source>
        <dbReference type="ARBA" id="ARBA00023136"/>
    </source>
</evidence>
<dbReference type="EMBL" id="CP001643">
    <property type="protein sequence ID" value="ACU86299.1"/>
    <property type="molecule type" value="Genomic_DNA"/>
</dbReference>
<keyword evidence="3" id="KW-1003">Cell membrane</keyword>
<comment type="subcellular location">
    <subcellularLocation>
        <location evidence="1">Cell membrane</location>
        <topology evidence="1">Multi-pass membrane protein</topology>
    </subcellularLocation>
</comment>
<feature type="transmembrane region" description="Helical" evidence="7">
    <location>
        <begin position="109"/>
        <end position="128"/>
    </location>
</feature>
<evidence type="ECO:0000313" key="9">
    <source>
        <dbReference type="Proteomes" id="UP000001919"/>
    </source>
</evidence>
<dbReference type="GO" id="GO:0008324">
    <property type="term" value="F:monoatomic cation transmembrane transporter activity"/>
    <property type="evidence" value="ECO:0007669"/>
    <property type="project" value="InterPro"/>
</dbReference>
<evidence type="ECO:0000256" key="2">
    <source>
        <dbReference type="ARBA" id="ARBA00006228"/>
    </source>
</evidence>
<dbReference type="KEGG" id="bfa:Bfae_25170"/>
<feature type="transmembrane region" description="Helical" evidence="7">
    <location>
        <begin position="66"/>
        <end position="89"/>
    </location>
</feature>
<feature type="transmembrane region" description="Helical" evidence="7">
    <location>
        <begin position="12"/>
        <end position="30"/>
    </location>
</feature>
<evidence type="ECO:0000256" key="1">
    <source>
        <dbReference type="ARBA" id="ARBA00004651"/>
    </source>
</evidence>
<dbReference type="HOGENOM" id="CLU_086615_0_1_11"/>
<dbReference type="PANTHER" id="PTHR34584">
    <property type="entry name" value="NA(+)/H(+) ANTIPORTER SUBUNIT E1"/>
    <property type="match status" value="1"/>
</dbReference>
<keyword evidence="9" id="KW-1185">Reference proteome</keyword>
<keyword evidence="5 7" id="KW-1133">Transmembrane helix</keyword>
<evidence type="ECO:0000256" key="5">
    <source>
        <dbReference type="ARBA" id="ARBA00022989"/>
    </source>
</evidence>
<dbReference type="PATRIC" id="fig|446465.5.peg.2492"/>
<dbReference type="PANTHER" id="PTHR34584:SF1">
    <property type="entry name" value="NA(+)_H(+) ANTIPORTER SUBUNIT E1"/>
    <property type="match status" value="1"/>
</dbReference>
<protein>
    <submittedName>
        <fullName evidence="8">Multisubunit Na+/H+ antiporter, MnhE subunit</fullName>
    </submittedName>
</protein>
<dbReference type="GO" id="GO:0005886">
    <property type="term" value="C:plasma membrane"/>
    <property type="evidence" value="ECO:0007669"/>
    <property type="project" value="UniProtKB-SubCell"/>
</dbReference>
<evidence type="ECO:0000256" key="3">
    <source>
        <dbReference type="ARBA" id="ARBA00022475"/>
    </source>
</evidence>
<name>C7MG66_BRAFD</name>
<keyword evidence="4 7" id="KW-0812">Transmembrane</keyword>
<evidence type="ECO:0000313" key="8">
    <source>
        <dbReference type="EMBL" id="ACU86299.1"/>
    </source>
</evidence>
<proteinExistence type="inferred from homology"/>